<dbReference type="Proteomes" id="UP000812287">
    <property type="component" value="Unassembled WGS sequence"/>
</dbReference>
<dbReference type="GeneID" id="66107778"/>
<name>A0A9P8AVI6_9AGAR</name>
<accession>A0A9P8AVI6</accession>
<organism evidence="1 2">
    <name type="scientific">Guyanagaster necrorhizus</name>
    <dbReference type="NCBI Taxonomy" id="856835"/>
    <lineage>
        <taxon>Eukaryota</taxon>
        <taxon>Fungi</taxon>
        <taxon>Dikarya</taxon>
        <taxon>Basidiomycota</taxon>
        <taxon>Agaricomycotina</taxon>
        <taxon>Agaricomycetes</taxon>
        <taxon>Agaricomycetidae</taxon>
        <taxon>Agaricales</taxon>
        <taxon>Marasmiineae</taxon>
        <taxon>Physalacriaceae</taxon>
        <taxon>Guyanagaster</taxon>
    </lineage>
</organism>
<reference evidence="1" key="1">
    <citation type="submission" date="2020-11" db="EMBL/GenBank/DDBJ databases">
        <title>Adaptations for nitrogen fixation in a non-lichenized fungal sporocarp promotes dispersal by wood-feeding termites.</title>
        <authorList>
            <consortium name="DOE Joint Genome Institute"/>
            <person name="Koch R.A."/>
            <person name="Yoon G."/>
            <person name="Arayal U."/>
            <person name="Lail K."/>
            <person name="Amirebrahimi M."/>
            <person name="Labutti K."/>
            <person name="Lipzen A."/>
            <person name="Riley R."/>
            <person name="Barry K."/>
            <person name="Henrissat B."/>
            <person name="Grigoriev I.V."/>
            <person name="Herr J.R."/>
            <person name="Aime M.C."/>
        </authorList>
    </citation>
    <scope>NUCLEOTIDE SEQUENCE</scope>
    <source>
        <strain evidence="1">MCA 3950</strain>
    </source>
</reference>
<sequence length="148" mass="16755">MPGWEIPFSSDYYNNERHSSGYQNVSLAVFPPAQVQPLVLVQVWSQADFDNPHLRDAAALESSHLFDHLAPYSEYPQIMVIAAMGMSWRAIKRNALLSSDEAENPWLSTSHHRAESTCEWMPNVVSQVSWEVLERLVASVKRSSLQAL</sequence>
<dbReference type="EMBL" id="MU250527">
    <property type="protein sequence ID" value="KAG7449583.1"/>
    <property type="molecule type" value="Genomic_DNA"/>
</dbReference>
<evidence type="ECO:0000313" key="1">
    <source>
        <dbReference type="EMBL" id="KAG7449583.1"/>
    </source>
</evidence>
<keyword evidence="2" id="KW-1185">Reference proteome</keyword>
<protein>
    <submittedName>
        <fullName evidence="1">Uncharacterized protein</fullName>
    </submittedName>
</protein>
<comment type="caution">
    <text evidence="1">The sequence shown here is derived from an EMBL/GenBank/DDBJ whole genome shotgun (WGS) entry which is preliminary data.</text>
</comment>
<dbReference type="RefSeq" id="XP_043043083.1">
    <property type="nucleotide sequence ID" value="XM_043185481.1"/>
</dbReference>
<dbReference type="AlphaFoldDB" id="A0A9P8AVI6"/>
<dbReference type="OrthoDB" id="5362978at2759"/>
<proteinExistence type="predicted"/>
<evidence type="ECO:0000313" key="2">
    <source>
        <dbReference type="Proteomes" id="UP000812287"/>
    </source>
</evidence>
<gene>
    <name evidence="1" type="ORF">BT62DRAFT_928299</name>
</gene>